<accession>A0A850P3H0</accession>
<gene>
    <name evidence="2" type="ORF">HUK82_01360</name>
</gene>
<dbReference type="RefSeq" id="WP_176612228.1">
    <property type="nucleotide sequence ID" value="NZ_JABXXR010000004.1"/>
</dbReference>
<evidence type="ECO:0000313" key="3">
    <source>
        <dbReference type="Proteomes" id="UP000585665"/>
    </source>
</evidence>
<proteinExistence type="predicted"/>
<dbReference type="Gene3D" id="3.40.50.1820">
    <property type="entry name" value="alpha/beta hydrolase"/>
    <property type="match status" value="2"/>
</dbReference>
<dbReference type="GO" id="GO:0016042">
    <property type="term" value="P:lipid catabolic process"/>
    <property type="evidence" value="ECO:0007669"/>
    <property type="project" value="InterPro"/>
</dbReference>
<dbReference type="PIRSF" id="PIRSF029171">
    <property type="entry name" value="Esterase_LipA"/>
    <property type="match status" value="1"/>
</dbReference>
<protein>
    <submittedName>
        <fullName evidence="2">Alpha/beta hydrolase</fullName>
    </submittedName>
</protein>
<dbReference type="InterPro" id="IPR005152">
    <property type="entry name" value="Lipase_secreted"/>
</dbReference>
<dbReference type="PANTHER" id="PTHR34853">
    <property type="match status" value="1"/>
</dbReference>
<evidence type="ECO:0000256" key="1">
    <source>
        <dbReference type="SAM" id="SignalP"/>
    </source>
</evidence>
<keyword evidence="3" id="KW-1185">Reference proteome</keyword>
<keyword evidence="2" id="KW-0378">Hydrolase</keyword>
<feature type="signal peptide" evidence="1">
    <location>
        <begin position="1"/>
        <end position="16"/>
    </location>
</feature>
<dbReference type="AlphaFoldDB" id="A0A850P3H0"/>
<sequence length="396" mass="39939">MNVLPVLSLGFGLGLAACTVPPAATEPVRPVTRTAGTLLSSTPLDGALSVPDAGRAFAITYLATDGVTGAGLVPVTGEVLYPDGPAPAGGWPIVAWAHGTVGIADACAPSRNAHSGRDKTYLGAWLKRGFAIVATDYQGLGGEGTHAYLNTRVEAYSVLDAARAALTGLPALRDAVMIVGQSQGAGAAFAAAAYAPTYAPTLDIRGTVATGIPYFTPQIARALMTSAVNAPSGRGVDPMLGYLLLIGASRAGIDPSFDPATVFTPRAMSAVETASKECLKGVVDKAEADGLTPRNALKPGALDALAPALGTMTFPTLRLSAPLFVGTGTADRDVSPLGQAALVHDACAAGTVVQAHLYKGQDHSQTVLASLPDSAAFTNAVMSGRSVAPACAPVPK</sequence>
<dbReference type="InterPro" id="IPR029058">
    <property type="entry name" value="AB_hydrolase_fold"/>
</dbReference>
<organism evidence="2 3">
    <name type="scientific">Ameyamaea chiangmaiensis</name>
    <dbReference type="NCBI Taxonomy" id="442969"/>
    <lineage>
        <taxon>Bacteria</taxon>
        <taxon>Pseudomonadati</taxon>
        <taxon>Pseudomonadota</taxon>
        <taxon>Alphaproteobacteria</taxon>
        <taxon>Acetobacterales</taxon>
        <taxon>Acetobacteraceae</taxon>
        <taxon>Ameyamaea</taxon>
    </lineage>
</organism>
<dbReference type="PANTHER" id="PTHR34853:SF1">
    <property type="entry name" value="LIPASE 5"/>
    <property type="match status" value="1"/>
</dbReference>
<feature type="chain" id="PRO_5033030545" evidence="1">
    <location>
        <begin position="17"/>
        <end position="396"/>
    </location>
</feature>
<name>A0A850P3H0_9PROT</name>
<dbReference type="Proteomes" id="UP000585665">
    <property type="component" value="Unassembled WGS sequence"/>
</dbReference>
<comment type="caution">
    <text evidence="2">The sequence shown here is derived from an EMBL/GenBank/DDBJ whole genome shotgun (WGS) entry which is preliminary data.</text>
</comment>
<dbReference type="GO" id="GO:0004806">
    <property type="term" value="F:triacylglycerol lipase activity"/>
    <property type="evidence" value="ECO:0007669"/>
    <property type="project" value="InterPro"/>
</dbReference>
<reference evidence="2 3" key="1">
    <citation type="submission" date="2020-06" db="EMBL/GenBank/DDBJ databases">
        <title>Description of novel acetic acid bacteria.</title>
        <authorList>
            <person name="Sombolestani A."/>
        </authorList>
    </citation>
    <scope>NUCLEOTIDE SEQUENCE [LARGE SCALE GENOMIC DNA]</scope>
    <source>
        <strain evidence="2 3">LMG 27010</strain>
    </source>
</reference>
<dbReference type="Pfam" id="PF03583">
    <property type="entry name" value="LIP"/>
    <property type="match status" value="1"/>
</dbReference>
<keyword evidence="1" id="KW-0732">Signal</keyword>
<evidence type="ECO:0000313" key="2">
    <source>
        <dbReference type="EMBL" id="NVN39215.1"/>
    </source>
</evidence>
<dbReference type="EMBL" id="JABXXR010000004">
    <property type="protein sequence ID" value="NVN39215.1"/>
    <property type="molecule type" value="Genomic_DNA"/>
</dbReference>
<dbReference type="SUPFAM" id="SSF53474">
    <property type="entry name" value="alpha/beta-Hydrolases"/>
    <property type="match status" value="1"/>
</dbReference>